<sequence length="97" mass="10138">MDFGDDQRMRTVLRDAGAPAAVSGGLPAVQGRVRPVPAQEFLVCAALLDPTVPPITTIRSAVVAPSPVSAVCCTICSTVSTSRTTLAWSTPALTREW</sequence>
<dbReference type="EMBL" id="AMLP01000010">
    <property type="protein sequence ID" value="ELS58827.1"/>
    <property type="molecule type" value="Genomic_DNA"/>
</dbReference>
<evidence type="ECO:0000313" key="1">
    <source>
        <dbReference type="EMBL" id="ELS58827.1"/>
    </source>
</evidence>
<dbReference type="AlphaFoldDB" id="L8PTU8"/>
<organism evidence="1 2">
    <name type="scientific">Streptomyces viridochromogenes Tue57</name>
    <dbReference type="NCBI Taxonomy" id="1160705"/>
    <lineage>
        <taxon>Bacteria</taxon>
        <taxon>Bacillati</taxon>
        <taxon>Actinomycetota</taxon>
        <taxon>Actinomycetes</taxon>
        <taxon>Kitasatosporales</taxon>
        <taxon>Streptomycetaceae</taxon>
        <taxon>Streptomyces</taxon>
    </lineage>
</organism>
<reference evidence="1 2" key="1">
    <citation type="journal article" date="2013" name="Genome Announc.">
        <title>Draft Genome Sequence of Streptomyces viridochromogenes Strain Tu57, Producer of Avilamycin.</title>
        <authorList>
            <person name="Gruning B.A."/>
            <person name="Erxleben A."/>
            <person name="Hahnlein A."/>
            <person name="Gunther S."/>
        </authorList>
    </citation>
    <scope>NUCLEOTIDE SEQUENCE [LARGE SCALE GENOMIC DNA]</scope>
    <source>
        <strain evidence="1 2">Tue57</strain>
    </source>
</reference>
<name>L8PTU8_STRVR</name>
<proteinExistence type="predicted"/>
<dbReference type="Proteomes" id="UP000011205">
    <property type="component" value="Unassembled WGS sequence"/>
</dbReference>
<gene>
    <name evidence="1" type="ORF">STVIR_0215</name>
</gene>
<comment type="caution">
    <text evidence="1">The sequence shown here is derived from an EMBL/GenBank/DDBJ whole genome shotgun (WGS) entry which is preliminary data.</text>
</comment>
<evidence type="ECO:0000313" key="2">
    <source>
        <dbReference type="Proteomes" id="UP000011205"/>
    </source>
</evidence>
<accession>L8PTU8</accession>
<protein>
    <submittedName>
        <fullName evidence="1">Uncharacterized protein</fullName>
    </submittedName>
</protein>